<feature type="region of interest" description="Disordered" evidence="1">
    <location>
        <begin position="1"/>
        <end position="67"/>
    </location>
</feature>
<keyword evidence="3" id="KW-1185">Reference proteome</keyword>
<gene>
    <name evidence="2" type="ORF">E2C01_099208</name>
</gene>
<feature type="compositionally biased region" description="Low complexity" evidence="1">
    <location>
        <begin position="1"/>
        <end position="30"/>
    </location>
</feature>
<dbReference type="Proteomes" id="UP000324222">
    <property type="component" value="Unassembled WGS sequence"/>
</dbReference>
<sequence>MNLPSLHILLTPPRRRPTTPTHPNPHIQIIKPIHQSTNPTESIPPLKAEVTANPDPGHVPGTLRRLL</sequence>
<evidence type="ECO:0000313" key="2">
    <source>
        <dbReference type="EMBL" id="MPD03567.1"/>
    </source>
</evidence>
<evidence type="ECO:0000256" key="1">
    <source>
        <dbReference type="SAM" id="MobiDB-lite"/>
    </source>
</evidence>
<accession>A0A5B7KAD7</accession>
<name>A0A5B7KAD7_PORTR</name>
<dbReference type="AlphaFoldDB" id="A0A5B7KAD7"/>
<evidence type="ECO:0000313" key="3">
    <source>
        <dbReference type="Proteomes" id="UP000324222"/>
    </source>
</evidence>
<protein>
    <submittedName>
        <fullName evidence="2">Uncharacterized protein</fullName>
    </submittedName>
</protein>
<dbReference type="EMBL" id="VSRR010136702">
    <property type="protein sequence ID" value="MPD03567.1"/>
    <property type="molecule type" value="Genomic_DNA"/>
</dbReference>
<organism evidence="2 3">
    <name type="scientific">Portunus trituberculatus</name>
    <name type="common">Swimming crab</name>
    <name type="synonym">Neptunus trituberculatus</name>
    <dbReference type="NCBI Taxonomy" id="210409"/>
    <lineage>
        <taxon>Eukaryota</taxon>
        <taxon>Metazoa</taxon>
        <taxon>Ecdysozoa</taxon>
        <taxon>Arthropoda</taxon>
        <taxon>Crustacea</taxon>
        <taxon>Multicrustacea</taxon>
        <taxon>Malacostraca</taxon>
        <taxon>Eumalacostraca</taxon>
        <taxon>Eucarida</taxon>
        <taxon>Decapoda</taxon>
        <taxon>Pleocyemata</taxon>
        <taxon>Brachyura</taxon>
        <taxon>Eubrachyura</taxon>
        <taxon>Portunoidea</taxon>
        <taxon>Portunidae</taxon>
        <taxon>Portuninae</taxon>
        <taxon>Portunus</taxon>
    </lineage>
</organism>
<reference evidence="2 3" key="1">
    <citation type="submission" date="2019-05" db="EMBL/GenBank/DDBJ databases">
        <title>Another draft genome of Portunus trituberculatus and its Hox gene families provides insights of decapod evolution.</title>
        <authorList>
            <person name="Jeong J.-H."/>
            <person name="Song I."/>
            <person name="Kim S."/>
            <person name="Choi T."/>
            <person name="Kim D."/>
            <person name="Ryu S."/>
            <person name="Kim W."/>
        </authorList>
    </citation>
    <scope>NUCLEOTIDE SEQUENCE [LARGE SCALE GENOMIC DNA]</scope>
    <source>
        <tissue evidence="2">Muscle</tissue>
    </source>
</reference>
<comment type="caution">
    <text evidence="2">The sequence shown here is derived from an EMBL/GenBank/DDBJ whole genome shotgun (WGS) entry which is preliminary data.</text>
</comment>
<proteinExistence type="predicted"/>